<dbReference type="RefSeq" id="WP_239675724.1">
    <property type="nucleotide sequence ID" value="NZ_CP070499.1"/>
</dbReference>
<feature type="domain" description="Amidohydrolase-related" evidence="2">
    <location>
        <begin position="54"/>
        <end position="408"/>
    </location>
</feature>
<dbReference type="AlphaFoldDB" id="A0A895YGG5"/>
<dbReference type="PANTHER" id="PTHR43794">
    <property type="entry name" value="AMINOHYDROLASE SSNA-RELATED"/>
    <property type="match status" value="1"/>
</dbReference>
<evidence type="ECO:0000259" key="2">
    <source>
        <dbReference type="Pfam" id="PF01979"/>
    </source>
</evidence>
<evidence type="ECO:0000256" key="1">
    <source>
        <dbReference type="ARBA" id="ARBA00022801"/>
    </source>
</evidence>
<dbReference type="SUPFAM" id="SSF51556">
    <property type="entry name" value="Metallo-dependent hydrolases"/>
    <property type="match status" value="1"/>
</dbReference>
<dbReference type="NCBIfam" id="NF006056">
    <property type="entry name" value="PRK08204.1"/>
    <property type="match status" value="1"/>
</dbReference>
<keyword evidence="1" id="KW-0378">Hydrolase</keyword>
<dbReference type="InterPro" id="IPR006680">
    <property type="entry name" value="Amidohydro-rel"/>
</dbReference>
<dbReference type="InterPro" id="IPR050287">
    <property type="entry name" value="MTA/SAH_deaminase"/>
</dbReference>
<dbReference type="Gene3D" id="3.20.20.140">
    <property type="entry name" value="Metal-dependent hydrolases"/>
    <property type="match status" value="1"/>
</dbReference>
<proteinExistence type="predicted"/>
<dbReference type="Gene3D" id="2.30.40.10">
    <property type="entry name" value="Urease, subunit C, domain 1"/>
    <property type="match status" value="1"/>
</dbReference>
<dbReference type="SUPFAM" id="SSF51338">
    <property type="entry name" value="Composite domain of metallo-dependent hydrolases"/>
    <property type="match status" value="1"/>
</dbReference>
<name>A0A895YGG5_9ACTN</name>
<dbReference type="PANTHER" id="PTHR43794:SF11">
    <property type="entry name" value="AMIDOHYDROLASE-RELATED DOMAIN-CONTAINING PROTEIN"/>
    <property type="match status" value="1"/>
</dbReference>
<evidence type="ECO:0000313" key="3">
    <source>
        <dbReference type="EMBL" id="QSB13626.1"/>
    </source>
</evidence>
<dbReference type="Pfam" id="PF01979">
    <property type="entry name" value="Amidohydro_1"/>
    <property type="match status" value="1"/>
</dbReference>
<dbReference type="EMBL" id="CP070499">
    <property type="protein sequence ID" value="QSB13626.1"/>
    <property type="molecule type" value="Genomic_DNA"/>
</dbReference>
<gene>
    <name evidence="3" type="ORF">JQS43_18880</name>
</gene>
<evidence type="ECO:0000313" key="4">
    <source>
        <dbReference type="Proteomes" id="UP000662857"/>
    </source>
</evidence>
<dbReference type="InterPro" id="IPR011059">
    <property type="entry name" value="Metal-dep_hydrolase_composite"/>
</dbReference>
<protein>
    <submittedName>
        <fullName evidence="3">Amidohydrolase family protein</fullName>
    </submittedName>
</protein>
<dbReference type="Proteomes" id="UP000662857">
    <property type="component" value="Chromosome"/>
</dbReference>
<organism evidence="3 4">
    <name type="scientific">Natronosporangium hydrolyticum</name>
    <dbReference type="NCBI Taxonomy" id="2811111"/>
    <lineage>
        <taxon>Bacteria</taxon>
        <taxon>Bacillati</taxon>
        <taxon>Actinomycetota</taxon>
        <taxon>Actinomycetes</taxon>
        <taxon>Micromonosporales</taxon>
        <taxon>Micromonosporaceae</taxon>
        <taxon>Natronosporangium</taxon>
    </lineage>
</organism>
<dbReference type="InterPro" id="IPR032466">
    <property type="entry name" value="Metal_Hydrolase"/>
</dbReference>
<dbReference type="GO" id="GO:0016810">
    <property type="term" value="F:hydrolase activity, acting on carbon-nitrogen (but not peptide) bonds"/>
    <property type="evidence" value="ECO:0007669"/>
    <property type="project" value="InterPro"/>
</dbReference>
<sequence>MSKILIRGGTVVTVDPTLGNFRTGDVLIEDTRIAAVGPQLEVTDAEVVDATGMVVMPGFIDTHRHLWEGILRNIGTDVPLEGDTSYLAFVLGTLAPAYRPADIYAGNLVSALGAINAGITTVLDWSHNLTSPEHADAAISALRESGIRSVFAYGFPWHGEWDPEQPAWFTRVANEHFNSDDQLLTLALAPHGPEFTPPEVTKAHWDLAREVGARITVHVGVGSFGKHDKLGEAGRAGLLGPDTTYIHCTTLNDDEVQMIVDTGGTISLAVPVEMLMGHGMVPTQRFLDRGLAPSLSVDVETNVPADMFTQMQSAMALQHALVFDRQLAGEEAVPDAVTTRDVLRWATLEGARANGLEHRTGSLSVGKQADVILLRTDLINVLPVNDPIGAVVMGMDTSNVDSVFVAGQPRKRHGQLLDVDLTRVTALAEASRDHVVSASGFQLPSL</sequence>
<dbReference type="KEGG" id="nhy:JQS43_18880"/>
<keyword evidence="4" id="KW-1185">Reference proteome</keyword>
<reference evidence="3" key="1">
    <citation type="submission" date="2021-02" db="EMBL/GenBank/DDBJ databases">
        <title>Natrosporangium hydrolyticum gen. nov., sp. nov, a haloalkaliphilic actinobacterium from a soda solonchak soil.</title>
        <authorList>
            <person name="Sorokin D.Y."/>
            <person name="Khijniak T.V."/>
            <person name="Zakharycheva A.P."/>
            <person name="Boueva O.V."/>
            <person name="Ariskina E.V."/>
            <person name="Hahnke R.L."/>
            <person name="Bunk B."/>
            <person name="Sproer C."/>
            <person name="Schumann P."/>
            <person name="Evtushenko L.I."/>
            <person name="Kublanov I.V."/>
        </authorList>
    </citation>
    <scope>NUCLEOTIDE SEQUENCE</scope>
    <source>
        <strain evidence="3">DSM 106523</strain>
    </source>
</reference>
<accession>A0A895YGG5</accession>